<gene>
    <name evidence="1" type="ORF">ACI1P1_19190</name>
</gene>
<keyword evidence="1" id="KW-0489">Methyltransferase</keyword>
<dbReference type="Proteomes" id="UP001631969">
    <property type="component" value="Unassembled WGS sequence"/>
</dbReference>
<evidence type="ECO:0000313" key="2">
    <source>
        <dbReference type="Proteomes" id="UP001631969"/>
    </source>
</evidence>
<keyword evidence="1" id="KW-0808">Transferase</keyword>
<dbReference type="EC" id="2.1.1.-" evidence="1"/>
<dbReference type="EMBL" id="JBJURJ010000013">
    <property type="protein sequence ID" value="MFM9330429.1"/>
    <property type="molecule type" value="Genomic_DNA"/>
</dbReference>
<sequence length="236" mass="26456">MSGEQKERYPQAGVAMTCRSFEEYGRMFSCGFEPGERVLDVAAGASSFAAAARKLGIQAVSADPLYSLEPEAMARRGLQELEEASAKLAELQHVYTWSYYGSASQHETLRRQSLELFLEDYGRLYGTEAYVSAALPRLPFADESFDRVLCSHFLFLYGEQFGEDFHREAVLELARVVRPGGEVRIYPLLDFKWDPFTGLEELMAVLEGHGLSPALEVSSLSFIPGSHQLLVIRKPW</sequence>
<comment type="caution">
    <text evidence="1">The sequence shown here is derived from an EMBL/GenBank/DDBJ whole genome shotgun (WGS) entry which is preliminary data.</text>
</comment>
<keyword evidence="2" id="KW-1185">Reference proteome</keyword>
<protein>
    <submittedName>
        <fullName evidence="1">Class I SAM-dependent methyltransferase</fullName>
        <ecNumber evidence="1">2.1.1.-</ecNumber>
    </submittedName>
</protein>
<evidence type="ECO:0000313" key="1">
    <source>
        <dbReference type="EMBL" id="MFM9330429.1"/>
    </source>
</evidence>
<organism evidence="1 2">
    <name type="scientific">Paenibacillus mesotrionivorans</name>
    <dbReference type="NCBI Taxonomy" id="3160968"/>
    <lineage>
        <taxon>Bacteria</taxon>
        <taxon>Bacillati</taxon>
        <taxon>Bacillota</taxon>
        <taxon>Bacilli</taxon>
        <taxon>Bacillales</taxon>
        <taxon>Paenibacillaceae</taxon>
        <taxon>Paenibacillus</taxon>
    </lineage>
</organism>
<reference evidence="1" key="1">
    <citation type="submission" date="2024-12" db="EMBL/GenBank/DDBJ databases">
        <authorList>
            <person name="Wu N."/>
        </authorList>
    </citation>
    <scope>NUCLEOTIDE SEQUENCE</scope>
    <source>
        <strain evidence="1">P15</strain>
    </source>
</reference>
<proteinExistence type="predicted"/>
<accession>A0ACC7P2F9</accession>
<name>A0ACC7P2F9_9BACL</name>